<proteinExistence type="predicted"/>
<dbReference type="EMBL" id="JACEIK010005378">
    <property type="protein sequence ID" value="MCE0481355.1"/>
    <property type="molecule type" value="Genomic_DNA"/>
</dbReference>
<organism evidence="1 2">
    <name type="scientific">Datura stramonium</name>
    <name type="common">Jimsonweed</name>
    <name type="synonym">Common thornapple</name>
    <dbReference type="NCBI Taxonomy" id="4076"/>
    <lineage>
        <taxon>Eukaryota</taxon>
        <taxon>Viridiplantae</taxon>
        <taxon>Streptophyta</taxon>
        <taxon>Embryophyta</taxon>
        <taxon>Tracheophyta</taxon>
        <taxon>Spermatophyta</taxon>
        <taxon>Magnoliopsida</taxon>
        <taxon>eudicotyledons</taxon>
        <taxon>Gunneridae</taxon>
        <taxon>Pentapetalae</taxon>
        <taxon>asterids</taxon>
        <taxon>lamiids</taxon>
        <taxon>Solanales</taxon>
        <taxon>Solanaceae</taxon>
        <taxon>Solanoideae</taxon>
        <taxon>Datureae</taxon>
        <taxon>Datura</taxon>
    </lineage>
</organism>
<comment type="caution">
    <text evidence="1">The sequence shown here is derived from an EMBL/GenBank/DDBJ whole genome shotgun (WGS) entry which is preliminary data.</text>
</comment>
<evidence type="ECO:0000313" key="2">
    <source>
        <dbReference type="Proteomes" id="UP000823775"/>
    </source>
</evidence>
<dbReference type="Proteomes" id="UP000823775">
    <property type="component" value="Unassembled WGS sequence"/>
</dbReference>
<reference evidence="1 2" key="1">
    <citation type="journal article" date="2021" name="BMC Genomics">
        <title>Datura genome reveals duplications of psychoactive alkaloid biosynthetic genes and high mutation rate following tissue culture.</title>
        <authorList>
            <person name="Rajewski A."/>
            <person name="Carter-House D."/>
            <person name="Stajich J."/>
            <person name="Litt A."/>
        </authorList>
    </citation>
    <scope>NUCLEOTIDE SEQUENCE [LARGE SCALE GENOMIC DNA]</scope>
    <source>
        <strain evidence="1">AR-01</strain>
    </source>
</reference>
<keyword evidence="2" id="KW-1185">Reference proteome</keyword>
<feature type="non-terminal residue" evidence="1">
    <location>
        <position position="69"/>
    </location>
</feature>
<evidence type="ECO:0000313" key="1">
    <source>
        <dbReference type="EMBL" id="MCE0481355.1"/>
    </source>
</evidence>
<protein>
    <submittedName>
        <fullName evidence="1">Uncharacterized protein</fullName>
    </submittedName>
</protein>
<gene>
    <name evidence="1" type="ORF">HAX54_039037</name>
</gene>
<sequence>MGERTPWAGTCVLRVGSYGSMRNIGVMGNWCFRRFSDLSRDTCCTFVLHVGSYVLQLVHSCIISKRFSS</sequence>
<name>A0ABS8VNQ0_DATST</name>
<accession>A0ABS8VNQ0</accession>